<reference evidence="1 2" key="1">
    <citation type="submission" date="2018-08" db="EMBL/GenBank/DDBJ databases">
        <title>A genome reference for cultivated species of the human gut microbiota.</title>
        <authorList>
            <person name="Zou Y."/>
            <person name="Xue W."/>
            <person name="Luo G."/>
        </authorList>
    </citation>
    <scope>NUCLEOTIDE SEQUENCE [LARGE SCALE GENOMIC DNA]</scope>
    <source>
        <strain evidence="1 2">TM05-16</strain>
    </source>
</reference>
<organism evidence="1 2">
    <name type="scientific">Phocaeicola vulgatus</name>
    <name type="common">Bacteroides vulgatus</name>
    <dbReference type="NCBI Taxonomy" id="821"/>
    <lineage>
        <taxon>Bacteria</taxon>
        <taxon>Pseudomonadati</taxon>
        <taxon>Bacteroidota</taxon>
        <taxon>Bacteroidia</taxon>
        <taxon>Bacteroidales</taxon>
        <taxon>Bacteroidaceae</taxon>
        <taxon>Phocaeicola</taxon>
    </lineage>
</organism>
<evidence type="ECO:0000313" key="2">
    <source>
        <dbReference type="Proteomes" id="UP000260640"/>
    </source>
</evidence>
<sequence length="133" mass="15819">MRNTLYRQMVYWINAHRTWIEVADDNLYKEHIISRSDRTDYLVSRTLVLRAFKTNGTYLEGTTWAIPEHELNKALAIYRKQDRSFKQRIKKAAMNLTAVDAETIIRLATYDIVHLELRATPIHVPEKPYYLCY</sequence>
<name>A0A3E4JXC4_PHOVU</name>
<protein>
    <submittedName>
        <fullName evidence="1">Uncharacterized protein</fullName>
    </submittedName>
</protein>
<comment type="caution">
    <text evidence="1">The sequence shown here is derived from an EMBL/GenBank/DDBJ whole genome shotgun (WGS) entry which is preliminary data.</text>
</comment>
<dbReference type="EMBL" id="QSPP01000001">
    <property type="protein sequence ID" value="RGJ92462.1"/>
    <property type="molecule type" value="Genomic_DNA"/>
</dbReference>
<gene>
    <name evidence="1" type="ORF">DXD46_00680</name>
</gene>
<proteinExistence type="predicted"/>
<dbReference type="Proteomes" id="UP000260640">
    <property type="component" value="Unassembled WGS sequence"/>
</dbReference>
<dbReference type="RefSeq" id="WP_005807212.1">
    <property type="nucleotide sequence ID" value="NZ_QSBJ01000068.1"/>
</dbReference>
<accession>A0A3E4JXC4</accession>
<evidence type="ECO:0000313" key="1">
    <source>
        <dbReference type="EMBL" id="RGJ92462.1"/>
    </source>
</evidence>
<dbReference type="AlphaFoldDB" id="A0A3E4JXC4"/>